<evidence type="ECO:0000313" key="3">
    <source>
        <dbReference type="Proteomes" id="UP000031036"/>
    </source>
</evidence>
<keyword evidence="1" id="KW-0812">Transmembrane</keyword>
<feature type="transmembrane region" description="Helical" evidence="1">
    <location>
        <begin position="39"/>
        <end position="67"/>
    </location>
</feature>
<dbReference type="Proteomes" id="UP000031036">
    <property type="component" value="Unassembled WGS sequence"/>
</dbReference>
<organism evidence="2 3">
    <name type="scientific">Toxocara canis</name>
    <name type="common">Canine roundworm</name>
    <dbReference type="NCBI Taxonomy" id="6265"/>
    <lineage>
        <taxon>Eukaryota</taxon>
        <taxon>Metazoa</taxon>
        <taxon>Ecdysozoa</taxon>
        <taxon>Nematoda</taxon>
        <taxon>Chromadorea</taxon>
        <taxon>Rhabditida</taxon>
        <taxon>Spirurina</taxon>
        <taxon>Ascaridomorpha</taxon>
        <taxon>Ascaridoidea</taxon>
        <taxon>Toxocaridae</taxon>
        <taxon>Toxocara</taxon>
    </lineage>
</organism>
<feature type="transmembrane region" description="Helical" evidence="1">
    <location>
        <begin position="12"/>
        <end position="33"/>
    </location>
</feature>
<comment type="caution">
    <text evidence="2">The sequence shown here is derived from an EMBL/GenBank/DDBJ whole genome shotgun (WGS) entry which is preliminary data.</text>
</comment>
<keyword evidence="1" id="KW-0472">Membrane</keyword>
<feature type="transmembrane region" description="Helical" evidence="1">
    <location>
        <begin position="88"/>
        <end position="109"/>
    </location>
</feature>
<accession>A0A0B2V472</accession>
<dbReference type="AlphaFoldDB" id="A0A0B2V472"/>
<protein>
    <submittedName>
        <fullName evidence="2">Uncharacterized protein</fullName>
    </submittedName>
</protein>
<keyword evidence="3" id="KW-1185">Reference proteome</keyword>
<name>A0A0B2V472_TOXCA</name>
<gene>
    <name evidence="2" type="ORF">Tcan_09938</name>
</gene>
<evidence type="ECO:0000313" key="2">
    <source>
        <dbReference type="EMBL" id="KHN76363.1"/>
    </source>
</evidence>
<proteinExistence type="predicted"/>
<reference evidence="2 3" key="1">
    <citation type="submission" date="2014-11" db="EMBL/GenBank/DDBJ databases">
        <title>Genetic blueprint of the zoonotic pathogen Toxocara canis.</title>
        <authorList>
            <person name="Zhu X.-Q."/>
            <person name="Korhonen P.K."/>
            <person name="Cai H."/>
            <person name="Young N.D."/>
            <person name="Nejsum P."/>
            <person name="von Samson-Himmelstjerna G."/>
            <person name="Boag P.R."/>
            <person name="Tan P."/>
            <person name="Li Q."/>
            <person name="Min J."/>
            <person name="Yang Y."/>
            <person name="Wang X."/>
            <person name="Fang X."/>
            <person name="Hall R.S."/>
            <person name="Hofmann A."/>
            <person name="Sternberg P.W."/>
            <person name="Jex A.R."/>
            <person name="Gasser R.B."/>
        </authorList>
    </citation>
    <scope>NUCLEOTIDE SEQUENCE [LARGE SCALE GENOMIC DNA]</scope>
    <source>
        <strain evidence="2">PN_DK_2014</strain>
    </source>
</reference>
<dbReference type="EMBL" id="JPKZ01002528">
    <property type="protein sequence ID" value="KHN76363.1"/>
    <property type="molecule type" value="Genomic_DNA"/>
</dbReference>
<evidence type="ECO:0000256" key="1">
    <source>
        <dbReference type="SAM" id="Phobius"/>
    </source>
</evidence>
<sequence length="194" mass="22108">KWKYYFAGGHTFVGLLAALRLLAYCSDLFHGVLFRFVSTIYICLQGFTITLSMAVAISLVMCARTIIRACHRTRTVESSKNYRRLISLLVYNTPPAFVNLLVIPVHIMATHYSFLPAEQMINDPFFESFLVVSSINERFIEACPIVLTLCTIVAYQQYRQAALSVLLCKSVNQVRNKRQIVDTAYDGLSMFRSR</sequence>
<feature type="non-terminal residue" evidence="2">
    <location>
        <position position="1"/>
    </location>
</feature>
<keyword evidence="1" id="KW-1133">Transmembrane helix</keyword>